<feature type="compositionally biased region" description="Basic and acidic residues" evidence="1">
    <location>
        <begin position="64"/>
        <end position="83"/>
    </location>
</feature>
<protein>
    <submittedName>
        <fullName evidence="2">Uncharacterized protein</fullName>
    </submittedName>
</protein>
<evidence type="ECO:0000256" key="1">
    <source>
        <dbReference type="SAM" id="MobiDB-lite"/>
    </source>
</evidence>
<evidence type="ECO:0000313" key="2">
    <source>
        <dbReference type="EMBL" id="EUN31264.1"/>
    </source>
</evidence>
<dbReference type="AlphaFoldDB" id="W7EWD5"/>
<dbReference type="Proteomes" id="UP000054337">
    <property type="component" value="Unassembled WGS sequence"/>
</dbReference>
<evidence type="ECO:0000313" key="3">
    <source>
        <dbReference type="Proteomes" id="UP000054337"/>
    </source>
</evidence>
<dbReference type="RefSeq" id="XP_014560854.1">
    <property type="nucleotide sequence ID" value="XM_014705368.1"/>
</dbReference>
<dbReference type="GeneID" id="26258870"/>
<feature type="compositionally biased region" description="Polar residues" evidence="1">
    <location>
        <begin position="1"/>
        <end position="21"/>
    </location>
</feature>
<feature type="region of interest" description="Disordered" evidence="1">
    <location>
        <begin position="1"/>
        <end position="24"/>
    </location>
</feature>
<feature type="non-terminal residue" evidence="2">
    <location>
        <position position="1"/>
    </location>
</feature>
<accession>W7EWD5</accession>
<name>W7EWD5_BIPV3</name>
<dbReference type="HOGENOM" id="CLU_194170_0_0_1"/>
<reference evidence="2 3" key="1">
    <citation type="journal article" date="2013" name="PLoS Genet.">
        <title>Comparative genome structure, secondary metabolite, and effector coding capacity across Cochliobolus pathogens.</title>
        <authorList>
            <person name="Condon B.J."/>
            <person name="Leng Y."/>
            <person name="Wu D."/>
            <person name="Bushley K.E."/>
            <person name="Ohm R.A."/>
            <person name="Otillar R."/>
            <person name="Martin J."/>
            <person name="Schackwitz W."/>
            <person name="Grimwood J."/>
            <person name="MohdZainudin N."/>
            <person name="Xue C."/>
            <person name="Wang R."/>
            <person name="Manning V.A."/>
            <person name="Dhillon B."/>
            <person name="Tu Z.J."/>
            <person name="Steffenson B.J."/>
            <person name="Salamov A."/>
            <person name="Sun H."/>
            <person name="Lowry S."/>
            <person name="LaButti K."/>
            <person name="Han J."/>
            <person name="Copeland A."/>
            <person name="Lindquist E."/>
            <person name="Barry K."/>
            <person name="Schmutz J."/>
            <person name="Baker S.E."/>
            <person name="Ciuffetti L.M."/>
            <person name="Grigoriev I.V."/>
            <person name="Zhong S."/>
            <person name="Turgeon B.G."/>
        </authorList>
    </citation>
    <scope>NUCLEOTIDE SEQUENCE [LARGE SCALE GENOMIC DNA]</scope>
    <source>
        <strain evidence="2 3">FI3</strain>
    </source>
</reference>
<feature type="region of interest" description="Disordered" evidence="1">
    <location>
        <begin position="62"/>
        <end position="83"/>
    </location>
</feature>
<gene>
    <name evidence="2" type="ORF">COCVIDRAFT_88485</name>
</gene>
<keyword evidence="3" id="KW-1185">Reference proteome</keyword>
<sequence length="83" mass="9008">PMVPSHSTSARPPHSPTQGAFQGSPPPLAMCPSCCSLPLSALPPFTKNNVFQHFPPLLSALQPCREKEKKSPTRRNKGFERTG</sequence>
<dbReference type="EMBL" id="KI968700">
    <property type="protein sequence ID" value="EUN31264.1"/>
    <property type="molecule type" value="Genomic_DNA"/>
</dbReference>
<proteinExistence type="predicted"/>
<organism evidence="2 3">
    <name type="scientific">Bipolaris victoriae (strain FI3)</name>
    <name type="common">Victoria blight of oats agent</name>
    <name type="synonym">Cochliobolus victoriae</name>
    <dbReference type="NCBI Taxonomy" id="930091"/>
    <lineage>
        <taxon>Eukaryota</taxon>
        <taxon>Fungi</taxon>
        <taxon>Dikarya</taxon>
        <taxon>Ascomycota</taxon>
        <taxon>Pezizomycotina</taxon>
        <taxon>Dothideomycetes</taxon>
        <taxon>Pleosporomycetidae</taxon>
        <taxon>Pleosporales</taxon>
        <taxon>Pleosporineae</taxon>
        <taxon>Pleosporaceae</taxon>
        <taxon>Bipolaris</taxon>
    </lineage>
</organism>